<evidence type="ECO:0000259" key="12">
    <source>
        <dbReference type="Pfam" id="PF00483"/>
    </source>
</evidence>
<evidence type="ECO:0000256" key="2">
    <source>
        <dbReference type="ARBA" id="ARBA00010480"/>
    </source>
</evidence>
<evidence type="ECO:0000256" key="6">
    <source>
        <dbReference type="ARBA" id="ARBA00022695"/>
    </source>
</evidence>
<accession>A0AAC9YQZ5</accession>
<keyword evidence="5" id="KW-0808">Transferase</keyword>
<evidence type="ECO:0000256" key="1">
    <source>
        <dbReference type="ARBA" id="ARBA00001946"/>
    </source>
</evidence>
<keyword evidence="7" id="KW-0479">Metal-binding</keyword>
<evidence type="ECO:0000313" key="14">
    <source>
        <dbReference type="Proteomes" id="UP000217144"/>
    </source>
</evidence>
<protein>
    <recommendedName>
        <fullName evidence="4">Glucose-1-phosphate thymidylyltransferase</fullName>
        <ecNumber evidence="3">2.7.7.24</ecNumber>
    </recommendedName>
    <alternativeName>
        <fullName evidence="10">dTDP-glucose pyrophosphorylase</fullName>
    </alternativeName>
    <alternativeName>
        <fullName evidence="9">dTDP-glucose synthase</fullName>
    </alternativeName>
</protein>
<dbReference type="Gene3D" id="3.90.550.10">
    <property type="entry name" value="Spore Coat Polysaccharide Biosynthesis Protein SpsA, Chain A"/>
    <property type="match status" value="1"/>
</dbReference>
<reference evidence="13 14" key="1">
    <citation type="submission" date="2016-07" db="EMBL/GenBank/DDBJ databases">
        <title>High microdiversification within the ubiquitous acI lineage of Actinobacteria.</title>
        <authorList>
            <person name="Neuenschwander S.M."/>
            <person name="Salcher M."/>
            <person name="Ghai R."/>
            <person name="Pernthaler J."/>
        </authorList>
    </citation>
    <scope>NUCLEOTIDE SEQUENCE [LARGE SCALE GENOMIC DNA]</scope>
    <source>
        <strain evidence="13">MMS-21-148</strain>
    </source>
</reference>
<comment type="cofactor">
    <cofactor evidence="1">
        <name>Mg(2+)</name>
        <dbReference type="ChEBI" id="CHEBI:18420"/>
    </cofactor>
</comment>
<evidence type="ECO:0000256" key="8">
    <source>
        <dbReference type="ARBA" id="ARBA00022842"/>
    </source>
</evidence>
<dbReference type="SUPFAM" id="SSF53448">
    <property type="entry name" value="Nucleotide-diphospho-sugar transferases"/>
    <property type="match status" value="1"/>
</dbReference>
<feature type="domain" description="Nucleotidyl transferase" evidence="12">
    <location>
        <begin position="5"/>
        <end position="240"/>
    </location>
</feature>
<proteinExistence type="inferred from homology"/>
<dbReference type="EC" id="2.7.7.24" evidence="3"/>
<dbReference type="InterPro" id="IPR029044">
    <property type="entry name" value="Nucleotide-diphossugar_trans"/>
</dbReference>
<dbReference type="GO" id="GO:0046872">
    <property type="term" value="F:metal ion binding"/>
    <property type="evidence" value="ECO:0007669"/>
    <property type="project" value="UniProtKB-KW"/>
</dbReference>
<dbReference type="AlphaFoldDB" id="A0AAC9YQZ5"/>
<evidence type="ECO:0000256" key="10">
    <source>
        <dbReference type="ARBA" id="ARBA00032598"/>
    </source>
</evidence>
<gene>
    <name evidence="13" type="ORF">A1s21148_00335</name>
</gene>
<dbReference type="RefSeq" id="WP_095670521.1">
    <property type="nucleotide sequence ID" value="NZ_CP016769.1"/>
</dbReference>
<keyword evidence="8" id="KW-0460">Magnesium</keyword>
<evidence type="ECO:0000313" key="13">
    <source>
        <dbReference type="EMBL" id="ASY10034.1"/>
    </source>
</evidence>
<evidence type="ECO:0000256" key="4">
    <source>
        <dbReference type="ARBA" id="ARBA00017654"/>
    </source>
</evidence>
<evidence type="ECO:0000256" key="5">
    <source>
        <dbReference type="ARBA" id="ARBA00022679"/>
    </source>
</evidence>
<evidence type="ECO:0000256" key="11">
    <source>
        <dbReference type="ARBA" id="ARBA00049336"/>
    </source>
</evidence>
<dbReference type="Proteomes" id="UP000217144">
    <property type="component" value="Chromosome"/>
</dbReference>
<comment type="similarity">
    <text evidence="2">Belongs to the glucose-1-phosphate thymidylyltransferase family.</text>
</comment>
<evidence type="ECO:0000256" key="9">
    <source>
        <dbReference type="ARBA" id="ARBA00032492"/>
    </source>
</evidence>
<sequence length="292" mass="31879">MKSQGILLAGGLGTRLGPLTKSVNKHFLPIFDKPMIFYSISTMLLAGVKSLTLITNAEHVESFRNLLGDGSQWGIEINFAIQNSPEGIPQAFSIAEPYLEENTHIILGLGDNILYGLGTGRSLSANVIPEKASIYCFSVSNPTDFGVVEINTRGMIMSLEEKPSLPKSNLAITGFYSFPYDAIEESKKLVKSARGEFEIIDLLKVYESQERLHANVLPRGTAWLDAGSQEGLLESSEFVHALQKRQGLLVGSPDEAAWQIGNIDSEQLARNATKYGKSEYRTALLALIEGAN</sequence>
<evidence type="ECO:0000256" key="7">
    <source>
        <dbReference type="ARBA" id="ARBA00022723"/>
    </source>
</evidence>
<dbReference type="InterPro" id="IPR005835">
    <property type="entry name" value="NTP_transferase_dom"/>
</dbReference>
<dbReference type="KEGG" id="plan:A1s21148_00335"/>
<dbReference type="PANTHER" id="PTHR43532">
    <property type="entry name" value="GLUCOSE-1-PHOSPHATE THYMIDYLYLTRANSFERASE"/>
    <property type="match status" value="1"/>
</dbReference>
<comment type="catalytic activity">
    <reaction evidence="11">
        <text>dTTP + alpha-D-glucose 1-phosphate + H(+) = dTDP-alpha-D-glucose + diphosphate</text>
        <dbReference type="Rhea" id="RHEA:15225"/>
        <dbReference type="ChEBI" id="CHEBI:15378"/>
        <dbReference type="ChEBI" id="CHEBI:33019"/>
        <dbReference type="ChEBI" id="CHEBI:37568"/>
        <dbReference type="ChEBI" id="CHEBI:57477"/>
        <dbReference type="ChEBI" id="CHEBI:58601"/>
        <dbReference type="EC" id="2.7.7.24"/>
    </reaction>
</comment>
<dbReference type="PANTHER" id="PTHR43532:SF1">
    <property type="entry name" value="GLUCOSE-1-PHOSPHATE THYMIDYLYLTRANSFERASE 1"/>
    <property type="match status" value="1"/>
</dbReference>
<dbReference type="GO" id="GO:0008879">
    <property type="term" value="F:glucose-1-phosphate thymidylyltransferase activity"/>
    <property type="evidence" value="ECO:0007669"/>
    <property type="project" value="UniProtKB-EC"/>
</dbReference>
<name>A0AAC9YQZ5_9ACTN</name>
<dbReference type="EMBL" id="CP016769">
    <property type="protein sequence ID" value="ASY10034.1"/>
    <property type="molecule type" value="Genomic_DNA"/>
</dbReference>
<dbReference type="Pfam" id="PF00483">
    <property type="entry name" value="NTP_transferase"/>
    <property type="match status" value="1"/>
</dbReference>
<keyword evidence="14" id="KW-1185">Reference proteome</keyword>
<evidence type="ECO:0000256" key="3">
    <source>
        <dbReference type="ARBA" id="ARBA00012461"/>
    </source>
</evidence>
<dbReference type="InterPro" id="IPR005907">
    <property type="entry name" value="G1P_thy_trans_s"/>
</dbReference>
<keyword evidence="6" id="KW-0548">Nucleotidyltransferase</keyword>
<organism evidence="13 14">
    <name type="scientific">Candidatus Planktophila lacus</name>
    <dbReference type="NCBI Taxonomy" id="1884913"/>
    <lineage>
        <taxon>Bacteria</taxon>
        <taxon>Bacillati</taxon>
        <taxon>Actinomycetota</taxon>
        <taxon>Actinomycetes</taxon>
        <taxon>Candidatus Nanopelagicales</taxon>
        <taxon>Candidatus Nanopelagicaceae</taxon>
        <taxon>Candidatus Planktophila</taxon>
    </lineage>
</organism>